<name>A0A4R9C106_9FIRM</name>
<dbReference type="Proteomes" id="UP000297454">
    <property type="component" value="Unassembled WGS sequence"/>
</dbReference>
<dbReference type="GeneID" id="97031286"/>
<dbReference type="EMBL" id="SCFR01000028">
    <property type="protein sequence ID" value="TFF64848.1"/>
    <property type="molecule type" value="Genomic_DNA"/>
</dbReference>
<evidence type="ECO:0000313" key="2">
    <source>
        <dbReference type="EMBL" id="TFF64848.1"/>
    </source>
</evidence>
<organism evidence="2 3">
    <name type="scientific">Helcococcus ovis</name>
    <dbReference type="NCBI Taxonomy" id="72026"/>
    <lineage>
        <taxon>Bacteria</taxon>
        <taxon>Bacillati</taxon>
        <taxon>Bacillota</taxon>
        <taxon>Tissierellia</taxon>
        <taxon>Tissierellales</taxon>
        <taxon>Peptoniphilaceae</taxon>
        <taxon>Helcococcus</taxon>
    </lineage>
</organism>
<sequence length="221" mass="26310">MNYNRMFEWLYAFSEKILAYLINIFYTFILTLPLILVGLFIKGGNIIKFPILFIPLVTLYFMAIKSLTYAIYKIIFKNELYYKPFFLKSLRENFIKNYFYYFVAVSLLYFGLNSTYVMIVKVNTMFWILFALIIMMILPNIIYSTIQFALYETKSIRETINNSFLLSAMYGIITVAMVFIFIWMAYHFPKYPFKIIAIGIPIYSLILAYIHKLILSKLNKK</sequence>
<keyword evidence="1" id="KW-0812">Transmembrane</keyword>
<proteinExistence type="predicted"/>
<feature type="transmembrane region" description="Helical" evidence="1">
    <location>
        <begin position="191"/>
        <end position="211"/>
    </location>
</feature>
<gene>
    <name evidence="2" type="ORF">EQF91_07050</name>
</gene>
<dbReference type="OrthoDB" id="1701511at2"/>
<dbReference type="RefSeq" id="WP_134711981.1">
    <property type="nucleotide sequence ID" value="NZ_CP119081.1"/>
</dbReference>
<feature type="transmembrane region" description="Helical" evidence="1">
    <location>
        <begin position="47"/>
        <end position="72"/>
    </location>
</feature>
<accession>A0A4R9C106</accession>
<evidence type="ECO:0000256" key="1">
    <source>
        <dbReference type="SAM" id="Phobius"/>
    </source>
</evidence>
<dbReference type="AlphaFoldDB" id="A0A4R9C106"/>
<evidence type="ECO:0000313" key="3">
    <source>
        <dbReference type="Proteomes" id="UP000297454"/>
    </source>
</evidence>
<keyword evidence="3" id="KW-1185">Reference proteome</keyword>
<feature type="transmembrane region" description="Helical" evidence="1">
    <location>
        <begin position="125"/>
        <end position="143"/>
    </location>
</feature>
<keyword evidence="1" id="KW-0472">Membrane</keyword>
<keyword evidence="1" id="KW-1133">Transmembrane helix</keyword>
<comment type="caution">
    <text evidence="2">The sequence shown here is derived from an EMBL/GenBank/DDBJ whole genome shotgun (WGS) entry which is preliminary data.</text>
</comment>
<feature type="transmembrane region" description="Helical" evidence="1">
    <location>
        <begin position="164"/>
        <end position="185"/>
    </location>
</feature>
<feature type="transmembrane region" description="Helical" evidence="1">
    <location>
        <begin position="20"/>
        <end position="41"/>
    </location>
</feature>
<reference evidence="2 3" key="1">
    <citation type="submission" date="2019-01" db="EMBL/GenBank/DDBJ databases">
        <title>Draft Genome Sequences of Helcococcus ovis Strains Isolated from the Uterus and Vagina of Dairy Cows with Metritis.</title>
        <authorList>
            <person name="Cunha F."/>
            <person name="Jeon S.J."/>
            <person name="Kutzer P."/>
            <person name="Galvao K.N."/>
        </authorList>
    </citation>
    <scope>NUCLEOTIDE SEQUENCE [LARGE SCALE GENOMIC DNA]</scope>
    <source>
        <strain evidence="2 3">KG-37</strain>
    </source>
</reference>
<evidence type="ECO:0008006" key="4">
    <source>
        <dbReference type="Google" id="ProtNLM"/>
    </source>
</evidence>
<protein>
    <recommendedName>
        <fullName evidence="4">DUF624 domain-containing protein</fullName>
    </recommendedName>
</protein>
<feature type="transmembrane region" description="Helical" evidence="1">
    <location>
        <begin position="98"/>
        <end position="119"/>
    </location>
</feature>